<dbReference type="SUPFAM" id="SSF53448">
    <property type="entry name" value="Nucleotide-diphospho-sugar transferases"/>
    <property type="match status" value="1"/>
</dbReference>
<dbReference type="PANTHER" id="PTHR43685:SF11">
    <property type="entry name" value="GLYCOSYLTRANSFERASE TAGX-RELATED"/>
    <property type="match status" value="1"/>
</dbReference>
<dbReference type="Proteomes" id="UP000281098">
    <property type="component" value="Unassembled WGS sequence"/>
</dbReference>
<keyword evidence="3" id="KW-1185">Reference proteome</keyword>
<dbReference type="Pfam" id="PF00535">
    <property type="entry name" value="Glycos_transf_2"/>
    <property type="match status" value="1"/>
</dbReference>
<comment type="caution">
    <text evidence="2">The sequence shown here is derived from an EMBL/GenBank/DDBJ whole genome shotgun (WGS) entry which is preliminary data.</text>
</comment>
<evidence type="ECO:0000259" key="1">
    <source>
        <dbReference type="Pfam" id="PF00535"/>
    </source>
</evidence>
<evidence type="ECO:0000313" key="3">
    <source>
        <dbReference type="Proteomes" id="UP000281098"/>
    </source>
</evidence>
<reference evidence="2 3" key="1">
    <citation type="submission" date="2018-08" db="EMBL/GenBank/DDBJ databases">
        <title>Comparative analysis of Burkholderia isolates from Puerto Rico.</title>
        <authorList>
            <person name="Hall C."/>
            <person name="Sahl J."/>
            <person name="Wagner D."/>
        </authorList>
    </citation>
    <scope>NUCLEOTIDE SEQUENCE [LARGE SCALE GENOMIC DNA]</scope>
    <source>
        <strain evidence="2 3">Bp8966</strain>
    </source>
</reference>
<dbReference type="InterPro" id="IPR001173">
    <property type="entry name" value="Glyco_trans_2-like"/>
</dbReference>
<gene>
    <name evidence="2" type="ORF">DF017_32015</name>
</gene>
<evidence type="ECO:0000313" key="2">
    <source>
        <dbReference type="EMBL" id="RQY82356.1"/>
    </source>
</evidence>
<accession>A0ABX9YEI0</accession>
<dbReference type="InterPro" id="IPR050834">
    <property type="entry name" value="Glycosyltransf_2"/>
</dbReference>
<dbReference type="EMBL" id="QTPM01000064">
    <property type="protein sequence ID" value="RQY82356.1"/>
    <property type="molecule type" value="Genomic_DNA"/>
</dbReference>
<name>A0ABX9YEI0_9BURK</name>
<feature type="domain" description="Glycosyltransferase 2-like" evidence="1">
    <location>
        <begin position="19"/>
        <end position="126"/>
    </location>
</feature>
<protein>
    <submittedName>
        <fullName evidence="2">Glycosyltransferase</fullName>
    </submittedName>
</protein>
<organism evidence="2 3">
    <name type="scientific">Burkholderia stagnalis</name>
    <dbReference type="NCBI Taxonomy" id="1503054"/>
    <lineage>
        <taxon>Bacteria</taxon>
        <taxon>Pseudomonadati</taxon>
        <taxon>Pseudomonadota</taxon>
        <taxon>Betaproteobacteria</taxon>
        <taxon>Burkholderiales</taxon>
        <taxon>Burkholderiaceae</taxon>
        <taxon>Burkholderia</taxon>
        <taxon>Burkholderia cepacia complex</taxon>
    </lineage>
</organism>
<proteinExistence type="predicted"/>
<dbReference type="InterPro" id="IPR029044">
    <property type="entry name" value="Nucleotide-diphossugar_trans"/>
</dbReference>
<sequence length="331" mass="36634">MPKGFQMDATHAAEKPVLSVIMPVHHGERFIGHALASIADQLAPAERQSVEVLVIEIANDTPSLDIARTFSDRMRLRIMTQPDLRMWHAKTNFGVMQASADHVCWLHQDDLWLPGRFDAIKTWIADAPEAALHIAPSLFVDADGAPLGPWHCPLDTSGLVPHDRLVRRLLVQNFVAAPAPVFRKDIWLQCGGLDEDLWYTADWDIWLKLAMQGDTYFHADVLTAFRVHGSSLTVSGSRNVDDFAQQMKTVLARHIAALDEPTRKKIEPLAETSILINTALARAGAGDMSRLPGSLHALISLGPSGLTTLLRDSRLVERVSARVRAKFRGSM</sequence>
<dbReference type="Gene3D" id="3.90.550.10">
    <property type="entry name" value="Spore Coat Polysaccharide Biosynthesis Protein SpsA, Chain A"/>
    <property type="match status" value="1"/>
</dbReference>
<dbReference type="PANTHER" id="PTHR43685">
    <property type="entry name" value="GLYCOSYLTRANSFERASE"/>
    <property type="match status" value="1"/>
</dbReference>